<gene>
    <name evidence="2" type="ORF">SSFG_07886</name>
</gene>
<name>D5ZPQ6_STRV1</name>
<evidence type="ECO:0000313" key="3">
    <source>
        <dbReference type="Proteomes" id="UP000003824"/>
    </source>
</evidence>
<protein>
    <submittedName>
        <fullName evidence="2">Uncharacterized protein</fullName>
    </submittedName>
</protein>
<dbReference type="AlphaFoldDB" id="D5ZPQ6"/>
<reference evidence="3" key="1">
    <citation type="submission" date="2008-12" db="EMBL/GenBank/DDBJ databases">
        <title>Annotation of Streptomyces ghanaensis ATCC 14672.</title>
        <authorList>
            <consortium name="The Broad Institute Genome Sequencing Platform"/>
            <consortium name="Broad Institute Microbial Sequencing Center"/>
            <person name="Fischbach M."/>
            <person name="Ward D."/>
            <person name="Young S."/>
            <person name="Kodira C.D."/>
            <person name="Zeng Q."/>
            <person name="Koehrsen M."/>
            <person name="Godfrey P."/>
            <person name="Alvarado L."/>
            <person name="Berlin A.M."/>
            <person name="Borenstein D."/>
            <person name="Chen Z."/>
            <person name="Engels R."/>
            <person name="Freedman E."/>
            <person name="Gellesch M."/>
            <person name="Goldberg J."/>
            <person name="Griggs A."/>
            <person name="Gujja S."/>
            <person name="Heiman D.I."/>
            <person name="Hepburn T.A."/>
            <person name="Howarth C."/>
            <person name="Jen D."/>
            <person name="Larson L."/>
            <person name="Lewis B."/>
            <person name="Mehta T."/>
            <person name="Park D."/>
            <person name="Pearson M."/>
            <person name="Roberts A."/>
            <person name="Saif S."/>
            <person name="Shea T.D."/>
            <person name="Shenoy N."/>
            <person name="Sisk P."/>
            <person name="Stolte C."/>
            <person name="Sykes S.N."/>
            <person name="Walk T."/>
            <person name="White J."/>
            <person name="Yandava C."/>
            <person name="Straight P."/>
            <person name="Clardy J."/>
            <person name="Hung D."/>
            <person name="Kolter R."/>
            <person name="Mekalanos J."/>
            <person name="Walker S."/>
            <person name="Walsh C.T."/>
            <person name="Wieland B.L.C."/>
            <person name="Ilzarbe M."/>
            <person name="Galagan J."/>
            <person name="Nusbaum C."/>
            <person name="Birren B."/>
        </authorList>
    </citation>
    <scope>NUCLEOTIDE SEQUENCE [LARGE SCALE GENOMIC DNA]</scope>
    <source>
        <strain evidence="3">ATCC 14672 / DSM 40746 / JCM 4963 / KCTC 9882 / NRRL B-12104 / FH 1290</strain>
    </source>
</reference>
<evidence type="ECO:0000313" key="2">
    <source>
        <dbReference type="EMBL" id="EFE68312.2"/>
    </source>
</evidence>
<dbReference type="Proteomes" id="UP000003824">
    <property type="component" value="Unassembled WGS sequence"/>
</dbReference>
<organism evidence="2 3">
    <name type="scientific">Streptomyces viridosporus (strain ATCC 14672 / DSM 40746 / JCM 4963 / KCTC 9882 / NRRL B-12104 / FH 1290)</name>
    <name type="common">Streptomyces ghanaensis</name>
    <dbReference type="NCBI Taxonomy" id="566461"/>
    <lineage>
        <taxon>Bacteria</taxon>
        <taxon>Bacillati</taxon>
        <taxon>Actinomycetota</taxon>
        <taxon>Actinomycetes</taxon>
        <taxon>Kitasatosporales</taxon>
        <taxon>Streptomycetaceae</taxon>
        <taxon>Streptomyces</taxon>
    </lineage>
</organism>
<feature type="region of interest" description="Disordered" evidence="1">
    <location>
        <begin position="1"/>
        <end position="41"/>
    </location>
</feature>
<accession>D5ZPQ6</accession>
<evidence type="ECO:0000256" key="1">
    <source>
        <dbReference type="SAM" id="MobiDB-lite"/>
    </source>
</evidence>
<feature type="compositionally biased region" description="Basic and acidic residues" evidence="1">
    <location>
        <begin position="16"/>
        <end position="41"/>
    </location>
</feature>
<proteinExistence type="predicted"/>
<sequence>MSSHDGDGLSWRSPRTRKDPKHEHADVRPGDRDRRPGQDLR</sequence>
<dbReference type="EMBL" id="DS999641">
    <property type="protein sequence ID" value="EFE68312.2"/>
    <property type="molecule type" value="Genomic_DNA"/>
</dbReference>